<feature type="compositionally biased region" description="Basic residues" evidence="2">
    <location>
        <begin position="7"/>
        <end position="24"/>
    </location>
</feature>
<evidence type="ECO:0000256" key="2">
    <source>
        <dbReference type="SAM" id="MobiDB-lite"/>
    </source>
</evidence>
<sequence>MEAQNNRKIKVLKSHLKEAKRKKERISSKRKEDFKNSEANKDKFSNPSNSRPRSSTACCVQNEENDAQNGNYVLAVHTADILDAVGCPTFVKPVNEDRTRQQGADGLLRNDALLLEVESLAVSLCKKAGSDQNETEVETDQIGVEDSPITLRPIFAFLISGASEVDIKSESDDCGCEAKGETESPSSVSSQDSGHRLGWEDVENTSEIPRTRDSERPQSPSSVLSQDSGHPSESEVEVGVAATCQRPESPSSVSSQDSQHGHEVTDAFEKGREALQEISDMPDCCDREEYRKCEAFFCTYMFKLAQLQRKKETAQRVKDNLEEKSELLCELFDECEETLTFYLECCFEDLKYPEEGSVDPMAKNLGQLHDGLLFFKDWIETASRVQIFKHTSYFTALRSWIQECKYDEFMKVLELSL</sequence>
<feature type="compositionally biased region" description="Basic and acidic residues" evidence="2">
    <location>
        <begin position="170"/>
        <end position="182"/>
    </location>
</feature>
<feature type="region of interest" description="Disordered" evidence="2">
    <location>
        <begin position="1"/>
        <end position="58"/>
    </location>
</feature>
<comment type="caution">
    <text evidence="3">The sequence shown here is derived from an EMBL/GenBank/DDBJ whole genome shotgun (WGS) entry which is preliminary data.</text>
</comment>
<feature type="compositionally biased region" description="Low complexity" evidence="2">
    <location>
        <begin position="249"/>
        <end position="258"/>
    </location>
</feature>
<feature type="region of interest" description="Disordered" evidence="2">
    <location>
        <begin position="170"/>
        <end position="265"/>
    </location>
</feature>
<feature type="compositionally biased region" description="Low complexity" evidence="2">
    <location>
        <begin position="45"/>
        <end position="55"/>
    </location>
</feature>
<name>A0AA39I0C0_9BILA</name>
<keyword evidence="1" id="KW-0175">Coiled coil</keyword>
<evidence type="ECO:0000313" key="4">
    <source>
        <dbReference type="Proteomes" id="UP001175271"/>
    </source>
</evidence>
<organism evidence="3 4">
    <name type="scientific">Steinernema hermaphroditum</name>
    <dbReference type="NCBI Taxonomy" id="289476"/>
    <lineage>
        <taxon>Eukaryota</taxon>
        <taxon>Metazoa</taxon>
        <taxon>Ecdysozoa</taxon>
        <taxon>Nematoda</taxon>
        <taxon>Chromadorea</taxon>
        <taxon>Rhabditida</taxon>
        <taxon>Tylenchina</taxon>
        <taxon>Panagrolaimomorpha</taxon>
        <taxon>Strongyloidoidea</taxon>
        <taxon>Steinernematidae</taxon>
        <taxon>Steinernema</taxon>
    </lineage>
</organism>
<dbReference type="Proteomes" id="UP001175271">
    <property type="component" value="Unassembled WGS sequence"/>
</dbReference>
<feature type="compositionally biased region" description="Polar residues" evidence="2">
    <location>
        <begin position="183"/>
        <end position="192"/>
    </location>
</feature>
<dbReference type="EMBL" id="JAUCMV010000002">
    <property type="protein sequence ID" value="KAK0414795.1"/>
    <property type="molecule type" value="Genomic_DNA"/>
</dbReference>
<dbReference type="AlphaFoldDB" id="A0AA39I0C0"/>
<proteinExistence type="predicted"/>
<evidence type="ECO:0000313" key="3">
    <source>
        <dbReference type="EMBL" id="KAK0414795.1"/>
    </source>
</evidence>
<protein>
    <submittedName>
        <fullName evidence="3">Uncharacterized protein</fullName>
    </submittedName>
</protein>
<feature type="coiled-coil region" evidence="1">
    <location>
        <begin position="304"/>
        <end position="338"/>
    </location>
</feature>
<gene>
    <name evidence="3" type="ORF">QR680_011618</name>
</gene>
<evidence type="ECO:0000256" key="1">
    <source>
        <dbReference type="SAM" id="Coils"/>
    </source>
</evidence>
<feature type="compositionally biased region" description="Basic and acidic residues" evidence="2">
    <location>
        <begin position="25"/>
        <end position="44"/>
    </location>
</feature>
<keyword evidence="4" id="KW-1185">Reference proteome</keyword>
<feature type="compositionally biased region" description="Polar residues" evidence="2">
    <location>
        <begin position="217"/>
        <end position="231"/>
    </location>
</feature>
<accession>A0AA39I0C0</accession>
<reference evidence="3" key="1">
    <citation type="submission" date="2023-06" db="EMBL/GenBank/DDBJ databases">
        <title>Genomic analysis of the entomopathogenic nematode Steinernema hermaphroditum.</title>
        <authorList>
            <person name="Schwarz E.M."/>
            <person name="Heppert J.K."/>
            <person name="Baniya A."/>
            <person name="Schwartz H.T."/>
            <person name="Tan C.-H."/>
            <person name="Antoshechkin I."/>
            <person name="Sternberg P.W."/>
            <person name="Goodrich-Blair H."/>
            <person name="Dillman A.R."/>
        </authorList>
    </citation>
    <scope>NUCLEOTIDE SEQUENCE</scope>
    <source>
        <strain evidence="3">PS9179</strain>
        <tissue evidence="3">Whole animal</tissue>
    </source>
</reference>